<protein>
    <submittedName>
        <fullName evidence="1">Uncharacterized protein</fullName>
    </submittedName>
</protein>
<dbReference type="EMBL" id="CP090036">
    <property type="protein sequence ID" value="UPK98555.1"/>
    <property type="molecule type" value="Genomic_DNA"/>
</dbReference>
<name>A0ACD3ZBF6_FUSSC</name>
<gene>
    <name evidence="1" type="ORF">LCI18_009490</name>
</gene>
<evidence type="ECO:0000313" key="1">
    <source>
        <dbReference type="EMBL" id="UPK98555.1"/>
    </source>
</evidence>
<reference evidence="1" key="1">
    <citation type="submission" date="2021-11" db="EMBL/GenBank/DDBJ databases">
        <title>Fusarium solani-melongenae Genome sequencing and assembly.</title>
        <authorList>
            <person name="Xie S."/>
            <person name="Huang L."/>
            <person name="Zhang X."/>
        </authorList>
    </citation>
    <scope>NUCLEOTIDE SEQUENCE</scope>
    <source>
        <strain evidence="1">CRI 24-3</strain>
    </source>
</reference>
<evidence type="ECO:0000313" key="2">
    <source>
        <dbReference type="Proteomes" id="UP000830768"/>
    </source>
</evidence>
<accession>A0ACD3ZBF6</accession>
<proteinExistence type="predicted"/>
<sequence length="538" mass="60477">MVEQQASPLPNLQPANLASLPIDILVQILDYFRNDEFVDEDRVQWENWDGQSPDQTICNLRLTCRRLHDLASPLLFQVVHVELEGKSLRSLEELLSNRHIASGVLGLRVALEYRPAELVADLAKFVKIKDDALVGILESPDRLNGLAMCFGRGSPAFERASAEQMHNRTAMRRAWDNVIEGRDGNEPDEQVLAYQKILLESHEEYARLHEEQLQLIEKGTFVNTLASLLPKGQQSLSLSIQGTRGEDEDDYIGNYWDVFEDAHGLCDFLTDPHPWVLLDHMDGEVSLPQAKIISELPIALHKAGVSLKYFQLSCLPVRSNFSDICPGLDVSPDAAAWHDLQVACQQLKGFEFVGMGWEYHKKAQMVYIPSEGRAVIEAYLSAVLSGQCLENVEVDLSGFGMVDRDSGWTEPCQLTGAFALVNWPCIKYLDIKGTVFTQEKLERLCLGLGPSLGDLFLDMINLWGGSWARTLDILREKAVANPDLLILLEDWRGGELGQKTKVSRDTSSREWELRDEGLAERFRQYVQGKEGMENPAKA</sequence>
<dbReference type="Proteomes" id="UP000830768">
    <property type="component" value="Chromosome 8"/>
</dbReference>
<keyword evidence="2" id="KW-1185">Reference proteome</keyword>
<organism evidence="1 2">
    <name type="scientific">Fusarium solani subsp. cucurbitae</name>
    <name type="common">Neocosmosporum cucurbitae</name>
    <dbReference type="NCBI Taxonomy" id="2747967"/>
    <lineage>
        <taxon>Eukaryota</taxon>
        <taxon>Fungi</taxon>
        <taxon>Dikarya</taxon>
        <taxon>Ascomycota</taxon>
        <taxon>Pezizomycotina</taxon>
        <taxon>Sordariomycetes</taxon>
        <taxon>Hypocreomycetidae</taxon>
        <taxon>Hypocreales</taxon>
        <taxon>Nectriaceae</taxon>
        <taxon>Fusarium</taxon>
        <taxon>Fusarium solani species complex</taxon>
    </lineage>
</organism>